<proteinExistence type="predicted"/>
<organism evidence="1 2">
    <name type="scientific">Dallia pectoralis</name>
    <name type="common">Alaska blackfish</name>
    <dbReference type="NCBI Taxonomy" id="75939"/>
    <lineage>
        <taxon>Eukaryota</taxon>
        <taxon>Metazoa</taxon>
        <taxon>Chordata</taxon>
        <taxon>Craniata</taxon>
        <taxon>Vertebrata</taxon>
        <taxon>Euteleostomi</taxon>
        <taxon>Actinopterygii</taxon>
        <taxon>Neopterygii</taxon>
        <taxon>Teleostei</taxon>
        <taxon>Protacanthopterygii</taxon>
        <taxon>Esociformes</taxon>
        <taxon>Umbridae</taxon>
        <taxon>Dallia</taxon>
    </lineage>
</organism>
<accession>A0ACC2GQM0</accession>
<gene>
    <name evidence="1" type="ORF">DPEC_G00122830</name>
</gene>
<evidence type="ECO:0000313" key="1">
    <source>
        <dbReference type="EMBL" id="KAJ8005913.1"/>
    </source>
</evidence>
<dbReference type="Proteomes" id="UP001157502">
    <property type="component" value="Chromosome 10"/>
</dbReference>
<keyword evidence="2" id="KW-1185">Reference proteome</keyword>
<comment type="caution">
    <text evidence="1">The sequence shown here is derived from an EMBL/GenBank/DDBJ whole genome shotgun (WGS) entry which is preliminary data.</text>
</comment>
<reference evidence="1" key="1">
    <citation type="submission" date="2021-05" db="EMBL/GenBank/DDBJ databases">
        <authorList>
            <person name="Pan Q."/>
            <person name="Jouanno E."/>
            <person name="Zahm M."/>
            <person name="Klopp C."/>
            <person name="Cabau C."/>
            <person name="Louis A."/>
            <person name="Berthelot C."/>
            <person name="Parey E."/>
            <person name="Roest Crollius H."/>
            <person name="Montfort J."/>
            <person name="Robinson-Rechavi M."/>
            <person name="Bouchez O."/>
            <person name="Lampietro C."/>
            <person name="Lopez Roques C."/>
            <person name="Donnadieu C."/>
            <person name="Postlethwait J."/>
            <person name="Bobe J."/>
            <person name="Dillon D."/>
            <person name="Chandos A."/>
            <person name="von Hippel F."/>
            <person name="Guiguen Y."/>
        </authorList>
    </citation>
    <scope>NUCLEOTIDE SEQUENCE</scope>
    <source>
        <strain evidence="1">YG-Jan2019</strain>
    </source>
</reference>
<protein>
    <submittedName>
        <fullName evidence="1">Uncharacterized protein</fullName>
    </submittedName>
</protein>
<name>A0ACC2GQM0_DALPE</name>
<evidence type="ECO:0000313" key="2">
    <source>
        <dbReference type="Proteomes" id="UP001157502"/>
    </source>
</evidence>
<dbReference type="EMBL" id="CM055737">
    <property type="protein sequence ID" value="KAJ8005913.1"/>
    <property type="molecule type" value="Genomic_DNA"/>
</dbReference>
<sequence>MIHRRLNTQISENSKREGIIQNEKEKSDTNIKTKCCIPEYLFCGTTSSLTSSVIRQFIIIFFFWKVFRSWMV</sequence>